<name>A0ABP2IX35_9ACTN</name>
<dbReference type="PANTHER" id="PTHR35007:SF2">
    <property type="entry name" value="PILUS ASSEMBLE PROTEIN"/>
    <property type="match status" value="1"/>
</dbReference>
<protein>
    <submittedName>
        <fullName evidence="8">Bacterial type II secretion system domain protein F</fullName>
    </submittedName>
</protein>
<keyword evidence="2" id="KW-1003">Cell membrane</keyword>
<dbReference type="Proteomes" id="UP000004431">
    <property type="component" value="Unassembled WGS sequence"/>
</dbReference>
<comment type="subcellular location">
    <subcellularLocation>
        <location evidence="1">Cell membrane</location>
        <topology evidence="1">Multi-pass membrane protein</topology>
    </subcellularLocation>
</comment>
<evidence type="ECO:0000256" key="5">
    <source>
        <dbReference type="ARBA" id="ARBA00023136"/>
    </source>
</evidence>
<dbReference type="PANTHER" id="PTHR35007">
    <property type="entry name" value="INTEGRAL MEMBRANE PROTEIN-RELATED"/>
    <property type="match status" value="1"/>
</dbReference>
<feature type="transmembrane region" description="Helical" evidence="6">
    <location>
        <begin position="204"/>
        <end position="225"/>
    </location>
</feature>
<keyword evidence="5 6" id="KW-0472">Membrane</keyword>
<dbReference type="InterPro" id="IPR018076">
    <property type="entry name" value="T2SS_GspF_dom"/>
</dbReference>
<dbReference type="RefSeq" id="WP_006304784.1">
    <property type="nucleotide sequence ID" value="NZ_AEDQ01000033.1"/>
</dbReference>
<feature type="domain" description="Type II secretion system protein GspF" evidence="7">
    <location>
        <begin position="94"/>
        <end position="220"/>
    </location>
</feature>
<feature type="transmembrane region" description="Helical" evidence="6">
    <location>
        <begin position="6"/>
        <end position="27"/>
    </location>
</feature>
<keyword evidence="4 6" id="KW-1133">Transmembrane helix</keyword>
<dbReference type="Pfam" id="PF00482">
    <property type="entry name" value="T2SSF"/>
    <property type="match status" value="1"/>
</dbReference>
<gene>
    <name evidence="8" type="ORF">HMPREF9248_0645</name>
</gene>
<accession>A0ABP2IX35</accession>
<evidence type="ECO:0000256" key="1">
    <source>
        <dbReference type="ARBA" id="ARBA00004651"/>
    </source>
</evidence>
<evidence type="ECO:0000259" key="7">
    <source>
        <dbReference type="Pfam" id="PF00482"/>
    </source>
</evidence>
<comment type="caution">
    <text evidence="8">The sequence shown here is derived from an EMBL/GenBank/DDBJ whole genome shotgun (WGS) entry which is preliminary data.</text>
</comment>
<dbReference type="EMBL" id="AEDQ01000033">
    <property type="protein sequence ID" value="EFL43652.1"/>
    <property type="molecule type" value="Genomic_DNA"/>
</dbReference>
<sequence>MDKEMLQDLGIAAQCGLCVATAWYVLMMRTRTRGSPRSIAGSMYAQNQSGLQLERIIQLFRQFCFSIGFIRHFVERTELQKRRMVCLQQLPVLLDVVILGLSAGLSFDASLDLYCSHYQGALADAFSAVMLQERLGIVSKREALLKLDQDMKLDALSRFISSVVQALECGSPLVHILAGQAEAIRDAQRSELEEQIEKVPVKMLIPMGTLIVPAMLISIVGPLIASAAP</sequence>
<evidence type="ECO:0000256" key="4">
    <source>
        <dbReference type="ARBA" id="ARBA00022989"/>
    </source>
</evidence>
<keyword evidence="3 6" id="KW-0812">Transmembrane</keyword>
<organism evidence="8 9">
    <name type="scientific">Fannyhessea vaginae PB189-T1-4</name>
    <dbReference type="NCBI Taxonomy" id="866774"/>
    <lineage>
        <taxon>Bacteria</taxon>
        <taxon>Bacillati</taxon>
        <taxon>Actinomycetota</taxon>
        <taxon>Coriobacteriia</taxon>
        <taxon>Coriobacteriales</taxon>
        <taxon>Atopobiaceae</taxon>
        <taxon>Fannyhessea</taxon>
    </lineage>
</organism>
<proteinExistence type="predicted"/>
<evidence type="ECO:0000313" key="9">
    <source>
        <dbReference type="Proteomes" id="UP000004431"/>
    </source>
</evidence>
<evidence type="ECO:0000256" key="6">
    <source>
        <dbReference type="SAM" id="Phobius"/>
    </source>
</evidence>
<evidence type="ECO:0000256" key="2">
    <source>
        <dbReference type="ARBA" id="ARBA00022475"/>
    </source>
</evidence>
<reference evidence="8 9" key="1">
    <citation type="submission" date="2010-08" db="EMBL/GenBank/DDBJ databases">
        <authorList>
            <person name="Durkin A.S."/>
            <person name="Madupu R."/>
            <person name="Torralba M."/>
            <person name="Gillis M."/>
            <person name="Methe B."/>
            <person name="Sutton G."/>
            <person name="Nelson K.E."/>
        </authorList>
    </citation>
    <scope>NUCLEOTIDE SEQUENCE [LARGE SCALE GENOMIC DNA]</scope>
    <source>
        <strain evidence="8 9">PB189-T1-4</strain>
    </source>
</reference>
<keyword evidence="9" id="KW-1185">Reference proteome</keyword>
<evidence type="ECO:0000313" key="8">
    <source>
        <dbReference type="EMBL" id="EFL43652.1"/>
    </source>
</evidence>
<evidence type="ECO:0000256" key="3">
    <source>
        <dbReference type="ARBA" id="ARBA00022692"/>
    </source>
</evidence>